<dbReference type="SUPFAM" id="SSF52980">
    <property type="entry name" value="Restriction endonuclease-like"/>
    <property type="match status" value="1"/>
</dbReference>
<reference evidence="1" key="1">
    <citation type="submission" date="2018-06" db="EMBL/GenBank/DDBJ databases">
        <authorList>
            <person name="Zhirakovskaya E."/>
        </authorList>
    </citation>
    <scope>NUCLEOTIDE SEQUENCE</scope>
</reference>
<dbReference type="InterPro" id="IPR011335">
    <property type="entry name" value="Restrct_endonuc-II-like"/>
</dbReference>
<dbReference type="EMBL" id="UOEC01000176">
    <property type="protein sequence ID" value="VAW00479.1"/>
    <property type="molecule type" value="Genomic_DNA"/>
</dbReference>
<accession>A0A3B0SI22</accession>
<dbReference type="Gene3D" id="3.40.1350.10">
    <property type="match status" value="1"/>
</dbReference>
<dbReference type="AlphaFoldDB" id="A0A3B0SI22"/>
<gene>
    <name evidence="1" type="ORF">MNBD_ALPHA08-2098</name>
</gene>
<name>A0A3B0SI22_9ZZZZ</name>
<dbReference type="GO" id="GO:0003676">
    <property type="term" value="F:nucleic acid binding"/>
    <property type="evidence" value="ECO:0007669"/>
    <property type="project" value="InterPro"/>
</dbReference>
<protein>
    <submittedName>
        <fullName evidence="1">Uncharacterized protein</fullName>
    </submittedName>
</protein>
<organism evidence="1">
    <name type="scientific">hydrothermal vent metagenome</name>
    <dbReference type="NCBI Taxonomy" id="652676"/>
    <lineage>
        <taxon>unclassified sequences</taxon>
        <taxon>metagenomes</taxon>
        <taxon>ecological metagenomes</taxon>
    </lineage>
</organism>
<dbReference type="InterPro" id="IPR011856">
    <property type="entry name" value="tRNA_endonuc-like_dom_sf"/>
</dbReference>
<evidence type="ECO:0000313" key="1">
    <source>
        <dbReference type="EMBL" id="VAW00479.1"/>
    </source>
</evidence>
<sequence>MESAEKHSIASLLSRRNAALKGDSGDTGRAYKRAEVTHMIRRNYPAFEPIRDVVLKRHADDFRSDGFNSHQLQIVEILMDHGLVSEDQDGHSASHGEAKRYLGGGWLEEMAWLAAMEAGADEAVFAQTLKWNAKGYHGQNEIDLIVRKGTRLGFTSCKAVNSKFDSENRKHRNRLMETLHEADNLVDHFGRDGDRVAILVTADLIDELRNQPRYIALMGKAAVLDVRVIPLEELVWDKLVSALGELIHDEVNIPELERTEPYERDTD</sequence>
<proteinExistence type="predicted"/>